<evidence type="ECO:0000313" key="2">
    <source>
        <dbReference type="EMBL" id="TNV86028.1"/>
    </source>
</evidence>
<dbReference type="Gene3D" id="1.10.238.10">
    <property type="entry name" value="EF-hand"/>
    <property type="match status" value="1"/>
</dbReference>
<dbReference type="SUPFAM" id="SSF47473">
    <property type="entry name" value="EF-hand"/>
    <property type="match status" value="1"/>
</dbReference>
<comment type="caution">
    <text evidence="2">The sequence shown here is derived from an EMBL/GenBank/DDBJ whole genome shotgun (WGS) entry which is preliminary data.</text>
</comment>
<evidence type="ECO:0000313" key="3">
    <source>
        <dbReference type="Proteomes" id="UP000785679"/>
    </source>
</evidence>
<evidence type="ECO:0000256" key="1">
    <source>
        <dbReference type="SAM" id="MobiDB-lite"/>
    </source>
</evidence>
<dbReference type="AlphaFoldDB" id="A0A8J8T9A0"/>
<name>A0A8J8T9A0_HALGN</name>
<organism evidence="2 3">
    <name type="scientific">Halteria grandinella</name>
    <dbReference type="NCBI Taxonomy" id="5974"/>
    <lineage>
        <taxon>Eukaryota</taxon>
        <taxon>Sar</taxon>
        <taxon>Alveolata</taxon>
        <taxon>Ciliophora</taxon>
        <taxon>Intramacronucleata</taxon>
        <taxon>Spirotrichea</taxon>
        <taxon>Stichotrichia</taxon>
        <taxon>Sporadotrichida</taxon>
        <taxon>Halteriidae</taxon>
        <taxon>Halteria</taxon>
    </lineage>
</organism>
<sequence>MSDTELDEEAEEEWEDEEEMEEEYEEEEEDETEDLDLKKPWKNDKKTTGRKGKKVSSSEEEMVQGGGKLGRVDLKIKGSAPIDDIPEQKFGKKIPAANAALANFEPADAIKEITKQRNEQQVRKQLMRDVCLKYHFDAKAIRQIYGLALEMQLPNKIEFKQFLRMLNVDETPHLRSLFVGIAGTINGFVNLRLLLMMLMNSLQNPPSKDERLKWAFGILDEHEDRMIPYEDFLLILQANYFAGSPSDVDSKGKLLLKETSNSKSAEDPIQLEDYQRLCVKFQSLFFPNEVAMGGGGAQQNSAAAKMLGMF</sequence>
<protein>
    <recommendedName>
        <fullName evidence="4">EF-hand domain-containing protein</fullName>
    </recommendedName>
</protein>
<feature type="region of interest" description="Disordered" evidence="1">
    <location>
        <begin position="1"/>
        <end position="66"/>
    </location>
</feature>
<dbReference type="Proteomes" id="UP000785679">
    <property type="component" value="Unassembled WGS sequence"/>
</dbReference>
<keyword evidence="3" id="KW-1185">Reference proteome</keyword>
<proteinExistence type="predicted"/>
<dbReference type="EMBL" id="RRYP01001381">
    <property type="protein sequence ID" value="TNV86028.1"/>
    <property type="molecule type" value="Genomic_DNA"/>
</dbReference>
<dbReference type="InterPro" id="IPR011992">
    <property type="entry name" value="EF-hand-dom_pair"/>
</dbReference>
<gene>
    <name evidence="2" type="ORF">FGO68_gene11394</name>
</gene>
<evidence type="ECO:0008006" key="4">
    <source>
        <dbReference type="Google" id="ProtNLM"/>
    </source>
</evidence>
<reference evidence="2" key="1">
    <citation type="submission" date="2019-06" db="EMBL/GenBank/DDBJ databases">
        <authorList>
            <person name="Zheng W."/>
        </authorList>
    </citation>
    <scope>NUCLEOTIDE SEQUENCE</scope>
    <source>
        <strain evidence="2">QDHG01</strain>
    </source>
</reference>
<accession>A0A8J8T9A0</accession>
<feature type="compositionally biased region" description="Basic and acidic residues" evidence="1">
    <location>
        <begin position="35"/>
        <end position="47"/>
    </location>
</feature>
<feature type="compositionally biased region" description="Acidic residues" evidence="1">
    <location>
        <begin position="1"/>
        <end position="34"/>
    </location>
</feature>